<evidence type="ECO:0000256" key="5">
    <source>
        <dbReference type="ARBA" id="ARBA00023212"/>
    </source>
</evidence>
<dbReference type="EMBL" id="ML002246">
    <property type="protein sequence ID" value="RKP39752.1"/>
    <property type="molecule type" value="Genomic_DNA"/>
</dbReference>
<reference evidence="8" key="1">
    <citation type="journal article" date="2018" name="Nat. Microbiol.">
        <title>Leveraging single-cell genomics to expand the fungal tree of life.</title>
        <authorList>
            <person name="Ahrendt S.R."/>
            <person name="Quandt C.A."/>
            <person name="Ciobanu D."/>
            <person name="Clum A."/>
            <person name="Salamov A."/>
            <person name="Andreopoulos B."/>
            <person name="Cheng J.F."/>
            <person name="Woyke T."/>
            <person name="Pelin A."/>
            <person name="Henrissat B."/>
            <person name="Reynolds N.K."/>
            <person name="Benny G.L."/>
            <person name="Smith M.E."/>
            <person name="James T.Y."/>
            <person name="Grigoriev I.V."/>
        </authorList>
    </citation>
    <scope>NUCLEOTIDE SEQUENCE [LARGE SCALE GENOMIC DNA]</scope>
    <source>
        <strain evidence="8">RSA 468</strain>
    </source>
</reference>
<organism evidence="7 8">
    <name type="scientific">Dimargaris cristalligena</name>
    <dbReference type="NCBI Taxonomy" id="215637"/>
    <lineage>
        <taxon>Eukaryota</taxon>
        <taxon>Fungi</taxon>
        <taxon>Fungi incertae sedis</taxon>
        <taxon>Zoopagomycota</taxon>
        <taxon>Kickxellomycotina</taxon>
        <taxon>Dimargaritomycetes</taxon>
        <taxon>Dimargaritales</taxon>
        <taxon>Dimargaritaceae</taxon>
        <taxon>Dimargaris</taxon>
    </lineage>
</organism>
<dbReference type="Proteomes" id="UP000268162">
    <property type="component" value="Unassembled WGS sequence"/>
</dbReference>
<sequence length="124" mass="13303">MSWQPWADNIVRSGFQSGAICGQQGGVWASTPGCEIKETEIRSLADGFNDPTNLRSNGILVNGIKYFALQCDDKTLMGKKNDTGVICIKSKQAIVVGIYDSKLTAGQANINLNTVATNLANMGY</sequence>
<dbReference type="InterPro" id="IPR005455">
    <property type="entry name" value="PFN_euk"/>
</dbReference>
<dbReference type="AlphaFoldDB" id="A0A4Q0A2Z6"/>
<dbReference type="GO" id="GO:0005938">
    <property type="term" value="C:cell cortex"/>
    <property type="evidence" value="ECO:0007669"/>
    <property type="project" value="TreeGrafter"/>
</dbReference>
<dbReference type="PANTHER" id="PTHR11604">
    <property type="entry name" value="PROFILIN"/>
    <property type="match status" value="1"/>
</dbReference>
<evidence type="ECO:0000256" key="4">
    <source>
        <dbReference type="ARBA" id="ARBA00023203"/>
    </source>
</evidence>
<comment type="subcellular location">
    <subcellularLocation>
        <location evidence="1">Cytoplasm</location>
        <location evidence="1">Cytoskeleton</location>
    </subcellularLocation>
</comment>
<dbReference type="Gene3D" id="3.30.450.30">
    <property type="entry name" value="Dynein light chain 2a, cytoplasmic"/>
    <property type="match status" value="1"/>
</dbReference>
<protein>
    <recommendedName>
        <fullName evidence="6">Profilin</fullName>
    </recommendedName>
</protein>
<dbReference type="Pfam" id="PF00235">
    <property type="entry name" value="Profilin"/>
    <property type="match status" value="1"/>
</dbReference>
<evidence type="ECO:0000313" key="8">
    <source>
        <dbReference type="Proteomes" id="UP000268162"/>
    </source>
</evidence>
<dbReference type="OrthoDB" id="421374at2759"/>
<dbReference type="GO" id="GO:0003785">
    <property type="term" value="F:actin monomer binding"/>
    <property type="evidence" value="ECO:0007669"/>
    <property type="project" value="TreeGrafter"/>
</dbReference>
<dbReference type="InterPro" id="IPR048278">
    <property type="entry name" value="PFN"/>
</dbReference>
<evidence type="ECO:0000256" key="6">
    <source>
        <dbReference type="RuleBase" id="RU003909"/>
    </source>
</evidence>
<name>A0A4Q0A2Z6_9FUNG</name>
<keyword evidence="8" id="KW-1185">Reference proteome</keyword>
<comment type="similarity">
    <text evidence="2 6">Belongs to the profilin family.</text>
</comment>
<keyword evidence="5" id="KW-0206">Cytoskeleton</keyword>
<dbReference type="PRINTS" id="PR01640">
    <property type="entry name" value="PROFILINPLNT"/>
</dbReference>
<dbReference type="CDD" id="cd00148">
    <property type="entry name" value="PROF"/>
    <property type="match status" value="1"/>
</dbReference>
<dbReference type="SUPFAM" id="SSF55770">
    <property type="entry name" value="Profilin (actin-binding protein)"/>
    <property type="match status" value="1"/>
</dbReference>
<dbReference type="PANTHER" id="PTHR11604:SF0">
    <property type="entry name" value="PROFILIN"/>
    <property type="match status" value="1"/>
</dbReference>
<evidence type="ECO:0000256" key="3">
    <source>
        <dbReference type="ARBA" id="ARBA00022490"/>
    </source>
</evidence>
<evidence type="ECO:0000313" key="7">
    <source>
        <dbReference type="EMBL" id="RKP39752.1"/>
    </source>
</evidence>
<dbReference type="GO" id="GO:0005856">
    <property type="term" value="C:cytoskeleton"/>
    <property type="evidence" value="ECO:0007669"/>
    <property type="project" value="UniProtKB-SubCell"/>
</dbReference>
<keyword evidence="3" id="KW-0963">Cytoplasm</keyword>
<dbReference type="InterPro" id="IPR036140">
    <property type="entry name" value="PFN_sf"/>
</dbReference>
<dbReference type="SMART" id="SM00392">
    <property type="entry name" value="PROF"/>
    <property type="match status" value="1"/>
</dbReference>
<evidence type="ECO:0000256" key="2">
    <source>
        <dbReference type="ARBA" id="ARBA00010058"/>
    </source>
</evidence>
<accession>A0A4Q0A2Z6</accession>
<evidence type="ECO:0000256" key="1">
    <source>
        <dbReference type="ARBA" id="ARBA00004245"/>
    </source>
</evidence>
<keyword evidence="4 6" id="KW-0009">Actin-binding</keyword>
<gene>
    <name evidence="7" type="ORF">BJ085DRAFT_27494</name>
</gene>
<dbReference type="STRING" id="215637.A0A4Q0A2Z6"/>
<dbReference type="PRINTS" id="PR00392">
    <property type="entry name" value="PROFILIN"/>
</dbReference>
<proteinExistence type="inferred from homology"/>